<dbReference type="Proteomes" id="UP000663722">
    <property type="component" value="Chromosome"/>
</dbReference>
<keyword evidence="3" id="KW-1185">Reference proteome</keyword>
<sequence>MSPEGKVFGLSQDGYDGRLRNPAFSGRRDTWSGKKAGFLRCPAHMPETSQV</sequence>
<evidence type="ECO:0000313" key="3">
    <source>
        <dbReference type="Proteomes" id="UP000663722"/>
    </source>
</evidence>
<accession>A0A975BF87</accession>
<name>A0A975BF87_9BACT</name>
<evidence type="ECO:0000256" key="1">
    <source>
        <dbReference type="SAM" id="MobiDB-lite"/>
    </source>
</evidence>
<dbReference type="EMBL" id="CP061800">
    <property type="protein sequence ID" value="QTA84084.1"/>
    <property type="molecule type" value="Genomic_DNA"/>
</dbReference>
<organism evidence="2 3">
    <name type="scientific">Desulfonema magnum</name>
    <dbReference type="NCBI Taxonomy" id="45655"/>
    <lineage>
        <taxon>Bacteria</taxon>
        <taxon>Pseudomonadati</taxon>
        <taxon>Thermodesulfobacteriota</taxon>
        <taxon>Desulfobacteria</taxon>
        <taxon>Desulfobacterales</taxon>
        <taxon>Desulfococcaceae</taxon>
        <taxon>Desulfonema</taxon>
    </lineage>
</organism>
<reference evidence="2" key="1">
    <citation type="journal article" date="2021" name="Microb. Physiol.">
        <title>Proteogenomic Insights into the Physiology of Marine, Sulfate-Reducing, Filamentous Desulfonema limicola and Desulfonema magnum.</title>
        <authorList>
            <person name="Schnaars V."/>
            <person name="Wohlbrand L."/>
            <person name="Scheve S."/>
            <person name="Hinrichs C."/>
            <person name="Reinhardt R."/>
            <person name="Rabus R."/>
        </authorList>
    </citation>
    <scope>NUCLEOTIDE SEQUENCE</scope>
    <source>
        <strain evidence="2">4be13</strain>
    </source>
</reference>
<proteinExistence type="predicted"/>
<feature type="region of interest" description="Disordered" evidence="1">
    <location>
        <begin position="1"/>
        <end position="28"/>
    </location>
</feature>
<gene>
    <name evidence="2" type="ORF">dnm_000760</name>
</gene>
<dbReference type="AlphaFoldDB" id="A0A975BF87"/>
<dbReference type="KEGG" id="dmm:dnm_000760"/>
<protein>
    <submittedName>
        <fullName evidence="2">Uncharacterized protein</fullName>
    </submittedName>
</protein>
<evidence type="ECO:0000313" key="2">
    <source>
        <dbReference type="EMBL" id="QTA84084.1"/>
    </source>
</evidence>